<comment type="caution">
    <text evidence="2">The sequence shown here is derived from an EMBL/GenBank/DDBJ whole genome shotgun (WGS) entry which is preliminary data.</text>
</comment>
<keyword evidence="3" id="KW-1185">Reference proteome</keyword>
<dbReference type="RefSeq" id="WP_353984953.1">
    <property type="nucleotide sequence ID" value="NZ_JBEWLY010000021.1"/>
</dbReference>
<evidence type="ECO:0000313" key="2">
    <source>
        <dbReference type="EMBL" id="MET1756463.1"/>
    </source>
</evidence>
<dbReference type="Gene3D" id="3.10.450.50">
    <property type="match status" value="1"/>
</dbReference>
<evidence type="ECO:0000313" key="3">
    <source>
        <dbReference type="Proteomes" id="UP001548713"/>
    </source>
</evidence>
<dbReference type="InterPro" id="IPR037401">
    <property type="entry name" value="SnoaL-like"/>
</dbReference>
<feature type="domain" description="SnoaL-like" evidence="1">
    <location>
        <begin position="7"/>
        <end position="144"/>
    </location>
</feature>
<name>A0ABV2D3U0_9SPHN</name>
<dbReference type="Proteomes" id="UP001548713">
    <property type="component" value="Unassembled WGS sequence"/>
</dbReference>
<reference evidence="2 3" key="1">
    <citation type="submission" date="2024-07" db="EMBL/GenBank/DDBJ databases">
        <title>Novosphingobium kalidii RD2P27.</title>
        <authorList>
            <person name="Sun J.-Q."/>
        </authorList>
    </citation>
    <scope>NUCLEOTIDE SEQUENCE [LARGE SCALE GENOMIC DNA]</scope>
    <source>
        <strain evidence="2 3">RD2P27</strain>
    </source>
</reference>
<accession>A0ABV2D3U0</accession>
<dbReference type="InterPro" id="IPR032710">
    <property type="entry name" value="NTF2-like_dom_sf"/>
</dbReference>
<evidence type="ECO:0000259" key="1">
    <source>
        <dbReference type="Pfam" id="PF13577"/>
    </source>
</evidence>
<proteinExistence type="predicted"/>
<gene>
    <name evidence="2" type="ORF">ABVV53_13540</name>
</gene>
<organism evidence="2 3">
    <name type="scientific">Novosphingobium kalidii</name>
    <dbReference type="NCBI Taxonomy" id="3230299"/>
    <lineage>
        <taxon>Bacteria</taxon>
        <taxon>Pseudomonadati</taxon>
        <taxon>Pseudomonadota</taxon>
        <taxon>Alphaproteobacteria</taxon>
        <taxon>Sphingomonadales</taxon>
        <taxon>Sphingomonadaceae</taxon>
        <taxon>Novosphingobium</taxon>
    </lineage>
</organism>
<dbReference type="Pfam" id="PF13577">
    <property type="entry name" value="SnoaL_4"/>
    <property type="match status" value="1"/>
</dbReference>
<sequence>MDAIHKLTAVEAIKLLKARYFRGVDTGDGALVRSVLAEDCLLDYTDCFVDPLTGYNHFPALSIVMRGRAAYSGNGLAEIGVISAHYGPNCEIEIDDASSARGIWSMTDRLIMPEGGPVRELLGHGHYHETYVRIGDDWLIKTLRIVRTRVEAFPAA</sequence>
<dbReference type="EMBL" id="JBEWLY010000021">
    <property type="protein sequence ID" value="MET1756463.1"/>
    <property type="molecule type" value="Genomic_DNA"/>
</dbReference>
<protein>
    <submittedName>
        <fullName evidence="2">Nuclear transport factor 2 family protein</fullName>
    </submittedName>
</protein>
<dbReference type="SUPFAM" id="SSF54427">
    <property type="entry name" value="NTF2-like"/>
    <property type="match status" value="1"/>
</dbReference>